<dbReference type="PANTHER" id="PTHR46865:SF2">
    <property type="entry name" value="MONOOXYGENASE"/>
    <property type="match status" value="1"/>
</dbReference>
<proteinExistence type="predicted"/>
<dbReference type="InterPro" id="IPR002938">
    <property type="entry name" value="FAD-bd"/>
</dbReference>
<evidence type="ECO:0000313" key="3">
    <source>
        <dbReference type="EMBL" id="MBG6091536.1"/>
    </source>
</evidence>
<reference evidence="3" key="1">
    <citation type="submission" date="2020-11" db="EMBL/GenBank/DDBJ databases">
        <title>Sequencing the genomes of 1000 actinobacteria strains.</title>
        <authorList>
            <person name="Klenk H.-P."/>
        </authorList>
    </citation>
    <scope>NUCLEOTIDE SEQUENCE</scope>
    <source>
        <strain evidence="3">DSM 43175</strain>
    </source>
</reference>
<dbReference type="PRINTS" id="PR00420">
    <property type="entry name" value="RNGMNOXGNASE"/>
</dbReference>
<dbReference type="InterPro" id="IPR051704">
    <property type="entry name" value="FAD_aromatic-hydroxylase"/>
</dbReference>
<gene>
    <name evidence="3" type="ORF">IW256_005649</name>
</gene>
<name>A0A931GQB0_9ACTN</name>
<keyword evidence="4" id="KW-1185">Reference proteome</keyword>
<feature type="domain" description="FAD-binding" evidence="2">
    <location>
        <begin position="7"/>
        <end position="344"/>
    </location>
</feature>
<feature type="transmembrane region" description="Helical" evidence="1">
    <location>
        <begin position="7"/>
        <end position="25"/>
    </location>
</feature>
<dbReference type="SUPFAM" id="SSF51905">
    <property type="entry name" value="FAD/NAD(P)-binding domain"/>
    <property type="match status" value="1"/>
</dbReference>
<dbReference type="Proteomes" id="UP000614047">
    <property type="component" value="Unassembled WGS sequence"/>
</dbReference>
<dbReference type="Gene3D" id="3.30.9.10">
    <property type="entry name" value="D-Amino Acid Oxidase, subunit A, domain 2"/>
    <property type="match status" value="1"/>
</dbReference>
<dbReference type="RefSeq" id="WP_197013836.1">
    <property type="nucleotide sequence ID" value="NZ_BAABES010000019.1"/>
</dbReference>
<dbReference type="Pfam" id="PF01494">
    <property type="entry name" value="FAD_binding_3"/>
    <property type="match status" value="1"/>
</dbReference>
<organism evidence="3 4">
    <name type="scientific">Actinomadura viridis</name>
    <dbReference type="NCBI Taxonomy" id="58110"/>
    <lineage>
        <taxon>Bacteria</taxon>
        <taxon>Bacillati</taxon>
        <taxon>Actinomycetota</taxon>
        <taxon>Actinomycetes</taxon>
        <taxon>Streptosporangiales</taxon>
        <taxon>Thermomonosporaceae</taxon>
        <taxon>Actinomadura</taxon>
    </lineage>
</organism>
<comment type="caution">
    <text evidence="3">The sequence shown here is derived from an EMBL/GenBank/DDBJ whole genome shotgun (WGS) entry which is preliminary data.</text>
</comment>
<dbReference type="AlphaFoldDB" id="A0A931GQB0"/>
<dbReference type="GO" id="GO:0071949">
    <property type="term" value="F:FAD binding"/>
    <property type="evidence" value="ECO:0007669"/>
    <property type="project" value="InterPro"/>
</dbReference>
<keyword evidence="1" id="KW-0472">Membrane</keyword>
<evidence type="ECO:0000313" key="4">
    <source>
        <dbReference type="Proteomes" id="UP000614047"/>
    </source>
</evidence>
<keyword evidence="1" id="KW-0812">Transmembrane</keyword>
<dbReference type="EMBL" id="JADOUA010000001">
    <property type="protein sequence ID" value="MBG6091536.1"/>
    <property type="molecule type" value="Genomic_DNA"/>
</dbReference>
<dbReference type="InterPro" id="IPR036188">
    <property type="entry name" value="FAD/NAD-bd_sf"/>
</dbReference>
<evidence type="ECO:0000256" key="1">
    <source>
        <dbReference type="SAM" id="Phobius"/>
    </source>
</evidence>
<evidence type="ECO:0000259" key="2">
    <source>
        <dbReference type="Pfam" id="PF01494"/>
    </source>
</evidence>
<keyword evidence="1" id="KW-1133">Transmembrane helix</keyword>
<protein>
    <submittedName>
        <fullName evidence="3">2-polyprenyl-6-methoxyphenol hydroxylase-like FAD-dependent oxidoreductase</fullName>
    </submittedName>
</protein>
<dbReference type="Gene3D" id="3.50.50.60">
    <property type="entry name" value="FAD/NAD(P)-binding domain"/>
    <property type="match status" value="1"/>
</dbReference>
<accession>A0A931GQB0</accession>
<dbReference type="PANTHER" id="PTHR46865">
    <property type="entry name" value="OXIDOREDUCTASE-RELATED"/>
    <property type="match status" value="1"/>
</dbReference>
<sequence>MTDDERTVLISGAGIAGATLAYWLAEYGFRPTVVEREPRLRTGGNPIDVRGGAVAVAGRMGVLPRIREARVRTEGLWFVNAAGERVAGMDLRGSADAPDDDEVELARGDLAEILHRASAARTEYLFGDAIRSVREDPDGVTVTLERGGDRRFGLVVGADGLHSAVRRPAFGEEGRFVHHLGYYAAAAPLTDDHGVADHWGAVYNEPGRMVGVSRTVPDRPAQALFAFRQVRPLDYDHRDVAEQKRLLAEALAGMSWRTPLILEQALQAEDFYFDAVSQVRMPGWTRGRFALVGDAGYCPALLSGAGTTLAMTGAYTLAGALRESGGDHRAAFARYEAEHRAVVADGQSKAAEYAAELIPGSREAIDRRDALVGLPS</sequence>